<name>A0A0K1PV28_9BACT</name>
<gene>
    <name evidence="4" type="ORF">AKJ09_04057</name>
</gene>
<dbReference type="Pfam" id="PF00501">
    <property type="entry name" value="AMP-binding"/>
    <property type="match status" value="1"/>
</dbReference>
<dbReference type="GO" id="GO:0031956">
    <property type="term" value="F:medium-chain fatty acid-CoA ligase activity"/>
    <property type="evidence" value="ECO:0007669"/>
    <property type="project" value="TreeGrafter"/>
</dbReference>
<dbReference type="OrthoDB" id="9799237at2"/>
<dbReference type="InterPro" id="IPR042099">
    <property type="entry name" value="ANL_N_sf"/>
</dbReference>
<dbReference type="PROSITE" id="PS00455">
    <property type="entry name" value="AMP_BINDING"/>
    <property type="match status" value="1"/>
</dbReference>
<dbReference type="STRING" id="1391654.AKJ09_04057"/>
<dbReference type="PANTHER" id="PTHR43201:SF5">
    <property type="entry name" value="MEDIUM-CHAIN ACYL-COA LIGASE ACSF2, MITOCHONDRIAL"/>
    <property type="match status" value="1"/>
</dbReference>
<dbReference type="PATRIC" id="fig|1391654.3.peg.4115"/>
<proteinExistence type="inferred from homology"/>
<evidence type="ECO:0000313" key="4">
    <source>
        <dbReference type="EMBL" id="AKU97393.1"/>
    </source>
</evidence>
<evidence type="ECO:0000256" key="1">
    <source>
        <dbReference type="ARBA" id="ARBA00006432"/>
    </source>
</evidence>
<dbReference type="KEGG" id="llu:AKJ09_04057"/>
<sequence>MPLKLAPQRVSAERKGDVWYLSSPQELHEPPRRLGDLLRRAAARAPERDFLVERRTGVLHRTTWKQALEAAEGIADWLVREQPRDVRVASLSGNSVDLALLMLGCHLAGVPFVPISPAYSLLSQDFAKLRVVLDVVKPGVVFVDRPESFERAIERSGLRERATLLHDLRPLASRRAGGELRVRESEIQPDDVAKILFTSGSTGFPKGVLNTHRMLCSNQQMIAQCWPFLSEGQPPVLVDWLPWSHTFGGNHDFNMVLFHGGTLLVDEGRPTPAGIDATVANLRELPPTLYFNVPAGYAALVPKLESDDAFARAFFQRLDVMFYAAAALPPDLWKRLTTLAAKWSEREVFMTTAWGSTETSPMATSTHFHVPSAGNIGLPAPGVTLKLVPSGNKVEVRVKGPSVMPGYLDEPDLTRAAFDDEGFYLMGDAVKFVDPERPEAGIAFDGRVAEDFKLSSGTWVSVTHVRTGVVAKAGGLLTDVVVCGHDRESLGLLAWPSIVGCRAVVGGERALGELSTSETILRRVHEVLAAWNADNPGGSMKIVRVLLLSEPPSSDAGEITDKGYTNQHACLERRRADVEELFADPPSTRVLVLG</sequence>
<dbReference type="RefSeq" id="WP_146648532.1">
    <property type="nucleotide sequence ID" value="NZ_CP012333.1"/>
</dbReference>
<evidence type="ECO:0000256" key="2">
    <source>
        <dbReference type="ARBA" id="ARBA00022598"/>
    </source>
</evidence>
<reference evidence="4 5" key="1">
    <citation type="submission" date="2015-08" db="EMBL/GenBank/DDBJ databases">
        <authorList>
            <person name="Babu N.S."/>
            <person name="Beckwith C.J."/>
            <person name="Beseler K.G."/>
            <person name="Brison A."/>
            <person name="Carone J.V."/>
            <person name="Caskin T.P."/>
            <person name="Diamond M."/>
            <person name="Durham M.E."/>
            <person name="Foxe J.M."/>
            <person name="Go M."/>
            <person name="Henderson B.A."/>
            <person name="Jones I.B."/>
            <person name="McGettigan J.A."/>
            <person name="Micheletti S.J."/>
            <person name="Nasrallah M.E."/>
            <person name="Ortiz D."/>
            <person name="Piller C.R."/>
            <person name="Privatt S.R."/>
            <person name="Schneider S.L."/>
            <person name="Sharp S."/>
            <person name="Smith T.C."/>
            <person name="Stanton J.D."/>
            <person name="Ullery H.E."/>
            <person name="Wilson R.J."/>
            <person name="Serrano M.G."/>
            <person name="Buck G."/>
            <person name="Lee V."/>
            <person name="Wang Y."/>
            <person name="Carvalho R."/>
            <person name="Voegtly L."/>
            <person name="Shi R."/>
            <person name="Duckworth R."/>
            <person name="Johnson A."/>
            <person name="Loviza R."/>
            <person name="Walstead R."/>
            <person name="Shah Z."/>
            <person name="Kiflezghi M."/>
            <person name="Wade K."/>
            <person name="Ball S.L."/>
            <person name="Bradley K.W."/>
            <person name="Asai D.J."/>
            <person name="Bowman C.A."/>
            <person name="Russell D.A."/>
            <person name="Pope W.H."/>
            <person name="Jacobs-Sera D."/>
            <person name="Hendrix R.W."/>
            <person name="Hatfull G.F."/>
        </authorList>
    </citation>
    <scope>NUCLEOTIDE SEQUENCE [LARGE SCALE GENOMIC DNA]</scope>
    <source>
        <strain evidence="4 5">DSM 27648</strain>
    </source>
</reference>
<dbReference type="Proteomes" id="UP000064967">
    <property type="component" value="Chromosome"/>
</dbReference>
<dbReference type="Gene3D" id="3.40.50.12780">
    <property type="entry name" value="N-terminal domain of ligase-like"/>
    <property type="match status" value="1"/>
</dbReference>
<evidence type="ECO:0000259" key="3">
    <source>
        <dbReference type="Pfam" id="PF00501"/>
    </source>
</evidence>
<accession>A0A0K1PV28</accession>
<dbReference type="GO" id="GO:0006631">
    <property type="term" value="P:fatty acid metabolic process"/>
    <property type="evidence" value="ECO:0007669"/>
    <property type="project" value="TreeGrafter"/>
</dbReference>
<dbReference type="PANTHER" id="PTHR43201">
    <property type="entry name" value="ACYL-COA SYNTHETASE"/>
    <property type="match status" value="1"/>
</dbReference>
<dbReference type="EMBL" id="CP012333">
    <property type="protein sequence ID" value="AKU97393.1"/>
    <property type="molecule type" value="Genomic_DNA"/>
</dbReference>
<keyword evidence="5" id="KW-1185">Reference proteome</keyword>
<comment type="similarity">
    <text evidence="1">Belongs to the ATP-dependent AMP-binding enzyme family.</text>
</comment>
<keyword evidence="2" id="KW-0436">Ligase</keyword>
<dbReference type="InterPro" id="IPR000873">
    <property type="entry name" value="AMP-dep_synth/lig_dom"/>
</dbReference>
<evidence type="ECO:0000313" key="5">
    <source>
        <dbReference type="Proteomes" id="UP000064967"/>
    </source>
</evidence>
<feature type="domain" description="AMP-dependent synthetase/ligase" evidence="3">
    <location>
        <begin position="38"/>
        <end position="408"/>
    </location>
</feature>
<dbReference type="AlphaFoldDB" id="A0A0K1PV28"/>
<protein>
    <submittedName>
        <fullName evidence="4">Feruloyl-CoA synthetase</fullName>
    </submittedName>
</protein>
<dbReference type="InterPro" id="IPR020845">
    <property type="entry name" value="AMP-binding_CS"/>
</dbReference>
<organism evidence="4 5">
    <name type="scientific">Labilithrix luteola</name>
    <dbReference type="NCBI Taxonomy" id="1391654"/>
    <lineage>
        <taxon>Bacteria</taxon>
        <taxon>Pseudomonadati</taxon>
        <taxon>Myxococcota</taxon>
        <taxon>Polyangia</taxon>
        <taxon>Polyangiales</taxon>
        <taxon>Labilitrichaceae</taxon>
        <taxon>Labilithrix</taxon>
    </lineage>
</organism>
<dbReference type="SUPFAM" id="SSF56801">
    <property type="entry name" value="Acetyl-CoA synthetase-like"/>
    <property type="match status" value="1"/>
</dbReference>